<proteinExistence type="predicted"/>
<dbReference type="Proteomes" id="UP000631553">
    <property type="component" value="Unassembled WGS sequence"/>
</dbReference>
<accession>A0ABX2RY30</accession>
<gene>
    <name evidence="1" type="ORF">HDA35_005842</name>
</gene>
<evidence type="ECO:0000313" key="2">
    <source>
        <dbReference type="Proteomes" id="UP000631553"/>
    </source>
</evidence>
<reference evidence="1 2" key="1">
    <citation type="submission" date="2020-07" db="EMBL/GenBank/DDBJ databases">
        <title>Sequencing the genomes of 1000 actinobacteria strains.</title>
        <authorList>
            <person name="Klenk H.-P."/>
        </authorList>
    </citation>
    <scope>NUCLEOTIDE SEQUENCE [LARGE SCALE GENOMIC DNA]</scope>
    <source>
        <strain evidence="1 2">DSM 43814</strain>
    </source>
</reference>
<organism evidence="1 2">
    <name type="scientific">Micromonospora purpureochromogenes</name>
    <dbReference type="NCBI Taxonomy" id="47872"/>
    <lineage>
        <taxon>Bacteria</taxon>
        <taxon>Bacillati</taxon>
        <taxon>Actinomycetota</taxon>
        <taxon>Actinomycetes</taxon>
        <taxon>Micromonosporales</taxon>
        <taxon>Micromonosporaceae</taxon>
        <taxon>Micromonospora</taxon>
    </lineage>
</organism>
<evidence type="ECO:0000313" key="1">
    <source>
        <dbReference type="EMBL" id="NYF60011.1"/>
    </source>
</evidence>
<sequence length="29" mass="3210">MNVLPWCVEKSATIDSRNCDEPYASAPLV</sequence>
<name>A0ABX2RY30_9ACTN</name>
<protein>
    <submittedName>
        <fullName evidence="1">Uncharacterized protein</fullName>
    </submittedName>
</protein>
<dbReference type="EMBL" id="JACCCQ010000001">
    <property type="protein sequence ID" value="NYF60011.1"/>
    <property type="molecule type" value="Genomic_DNA"/>
</dbReference>
<keyword evidence="2" id="KW-1185">Reference proteome</keyword>
<comment type="caution">
    <text evidence="1">The sequence shown here is derived from an EMBL/GenBank/DDBJ whole genome shotgun (WGS) entry which is preliminary data.</text>
</comment>